<feature type="domain" description="Carrier" evidence="5">
    <location>
        <begin position="3117"/>
        <end position="3192"/>
    </location>
</feature>
<dbReference type="InterPro" id="IPR006162">
    <property type="entry name" value="Ppantetheine_attach_site"/>
</dbReference>
<dbReference type="Pfam" id="PF00668">
    <property type="entry name" value="Condensation"/>
    <property type="match status" value="5"/>
</dbReference>
<dbReference type="NCBIfam" id="NF003417">
    <property type="entry name" value="PRK04813.1"/>
    <property type="match status" value="3"/>
</dbReference>
<dbReference type="PROSITE" id="PS00455">
    <property type="entry name" value="AMP_BINDING"/>
    <property type="match status" value="3"/>
</dbReference>
<reference evidence="6 7" key="1">
    <citation type="submission" date="2021-03" db="EMBL/GenBank/DDBJ databases">
        <title>Sequencing the genomes of 1000 actinobacteria strains.</title>
        <authorList>
            <person name="Klenk H.-P."/>
        </authorList>
    </citation>
    <scope>NUCLEOTIDE SEQUENCE [LARGE SCALE GENOMIC DNA]</scope>
    <source>
        <strain evidence="6 7">DSM 14564</strain>
    </source>
</reference>
<dbReference type="EMBL" id="JAGIOC010000001">
    <property type="protein sequence ID" value="MBP2407621.1"/>
    <property type="molecule type" value="Genomic_DNA"/>
</dbReference>
<dbReference type="InterPro" id="IPR001242">
    <property type="entry name" value="Condensation_dom"/>
</dbReference>
<dbReference type="SUPFAM" id="SSF52777">
    <property type="entry name" value="CoA-dependent acyltransferases"/>
    <property type="match status" value="6"/>
</dbReference>
<feature type="region of interest" description="Disordered" evidence="4">
    <location>
        <begin position="2032"/>
        <end position="2057"/>
    </location>
</feature>
<dbReference type="Gene3D" id="3.30.559.30">
    <property type="entry name" value="Nonribosomal peptide synthetase, condensation domain"/>
    <property type="match status" value="3"/>
</dbReference>
<feature type="domain" description="Carrier" evidence="5">
    <location>
        <begin position="991"/>
        <end position="1066"/>
    </location>
</feature>
<dbReference type="InterPro" id="IPR009081">
    <property type="entry name" value="PP-bd_ACP"/>
</dbReference>
<organism evidence="6 7">
    <name type="scientific">Brachybacterium fresconis</name>
    <dbReference type="NCBI Taxonomy" id="173363"/>
    <lineage>
        <taxon>Bacteria</taxon>
        <taxon>Bacillati</taxon>
        <taxon>Actinomycetota</taxon>
        <taxon>Actinomycetes</taxon>
        <taxon>Micrococcales</taxon>
        <taxon>Dermabacteraceae</taxon>
        <taxon>Brachybacterium</taxon>
    </lineage>
</organism>
<evidence type="ECO:0000259" key="5">
    <source>
        <dbReference type="PROSITE" id="PS50075"/>
    </source>
</evidence>
<feature type="compositionally biased region" description="Basic and acidic residues" evidence="4">
    <location>
        <begin position="2043"/>
        <end position="2057"/>
    </location>
</feature>
<dbReference type="Pfam" id="PF00501">
    <property type="entry name" value="AMP-binding"/>
    <property type="match status" value="3"/>
</dbReference>
<gene>
    <name evidence="6" type="ORF">JOF44_000524</name>
</gene>
<dbReference type="NCBIfam" id="TIGR01733">
    <property type="entry name" value="AA-adenyl-dom"/>
    <property type="match status" value="1"/>
</dbReference>
<dbReference type="InterPro" id="IPR020802">
    <property type="entry name" value="TesA-like"/>
</dbReference>
<comment type="cofactor">
    <cofactor evidence="1">
        <name>pantetheine 4'-phosphate</name>
        <dbReference type="ChEBI" id="CHEBI:47942"/>
    </cofactor>
</comment>
<dbReference type="Gene3D" id="3.40.50.980">
    <property type="match status" value="2"/>
</dbReference>
<dbReference type="RefSeq" id="WP_209887047.1">
    <property type="nucleotide sequence ID" value="NZ_BAAAJV010000011.1"/>
</dbReference>
<dbReference type="PANTHER" id="PTHR45527">
    <property type="entry name" value="NONRIBOSOMAL PEPTIDE SYNTHETASE"/>
    <property type="match status" value="1"/>
</dbReference>
<evidence type="ECO:0000313" key="6">
    <source>
        <dbReference type="EMBL" id="MBP2407621.1"/>
    </source>
</evidence>
<dbReference type="SUPFAM" id="SSF53474">
    <property type="entry name" value="alpha/beta-Hydrolases"/>
    <property type="match status" value="1"/>
</dbReference>
<dbReference type="Gene3D" id="2.30.38.10">
    <property type="entry name" value="Luciferase, Domain 3"/>
    <property type="match status" value="1"/>
</dbReference>
<evidence type="ECO:0000256" key="4">
    <source>
        <dbReference type="SAM" id="MobiDB-lite"/>
    </source>
</evidence>
<keyword evidence="3" id="KW-0597">Phosphoprotein</keyword>
<dbReference type="InterPro" id="IPR042099">
    <property type="entry name" value="ANL_N_sf"/>
</dbReference>
<dbReference type="SUPFAM" id="SSF47336">
    <property type="entry name" value="ACP-like"/>
    <property type="match status" value="3"/>
</dbReference>
<comment type="caution">
    <text evidence="6">The sequence shown here is derived from an EMBL/GenBank/DDBJ whole genome shotgun (WGS) entry which is preliminary data.</text>
</comment>
<dbReference type="InterPro" id="IPR020845">
    <property type="entry name" value="AMP-binding_CS"/>
</dbReference>
<keyword evidence="2" id="KW-0596">Phosphopantetheine</keyword>
<protein>
    <submittedName>
        <fullName evidence="6">Amino acid adenylation domain-containing protein</fullName>
    </submittedName>
</protein>
<dbReference type="PROSITE" id="PS00012">
    <property type="entry name" value="PHOSPHOPANTETHEINE"/>
    <property type="match status" value="2"/>
</dbReference>
<dbReference type="PANTHER" id="PTHR45527:SF1">
    <property type="entry name" value="FATTY ACID SYNTHASE"/>
    <property type="match status" value="1"/>
</dbReference>
<evidence type="ECO:0000256" key="2">
    <source>
        <dbReference type="ARBA" id="ARBA00022450"/>
    </source>
</evidence>
<sequence length="3499" mass="372624">MTRRTSPDASTVTDRIPLTAAQRGIWYAQHLDPDNPTFQIGQYLDLSGSIDPALLRIAVTKMVADIDALSLRIHEDADGPCGQIRRPQPTADLLRVRDLRDLDEDRAEQDALAAMDREMSTPRALDGEDLFGATLFVVSEDRALFFLRVHHILLDGYSAVIALRYVAETYSRMARLLPRTRLPRPLAAGLAHVLAAVPSPLPTLGALLSDLEDYENSEQHGADASYWTQALAEAEPPEGLEGRSQGIAATVVRVGLPIGPERAERLAALESTLPKTVIAAIAVYLARLTGTEDVPIGLPVTARRGQVAKTTPSMLSSVLPLRVPVRLSDTLADVVTSSGDAVRAAVGHQRFRLEQIDAAPTHPGPSVNLLPVIDDLRLGTVRGTVHILSTGPVRDLSIVLSDLRSGAADPVLRLEGDASLHTTETLHDHGTRLLRLLDAMLEAPQDTSALLAPLTGDEEREALLALGHGARDPAPAGTILEAAAETVHRRGTDRAVVADDGHRSFADLEAESTRLAHYLIREGVEPGDRVAVRVGRTVRLPEIVLGILQAGAAYVPLDPAYPVGRVTHMLEDAAPAALLTTVDQQAQDREDGAAWTLPILLVDSETASWRRASASATHLPPVGPEDLAYVIFTSGSTGRPKGVAVEHRSLRVLLEQHRRTIHDPATARLGRPLRAAHTAGLSFDASWDPLLWLVSGHELHVIDDEVRRDPERLAAHLADQHIDAVETTPSFAEALLAAGMLERGHHPTEIALGGEAVGDALWNTLAAREDVHAVNLYGPTESTVDSLVAPIQEGRRPHLGQSVDGSRHYVLDAGLSPVPDRGIGELYLAGHGVARGYIGRPGLNAQRFVADPFAADGSRMYRTGDRVRRRADGTLRFLGRQDDQVKIRGYRVEIEEVETAMRRHPGITSAAAIVRGEGATARLIGYVAAASGHSDAELAAEVRDGLRDQLPEYMVPSAVLALERLPVTANGKLDRAALPDPGTAGVRGTRAPRTATERAVAAAFSAVLEQEGIGAEDDFFAVGGHSLLATRLAARLTDDLDRTVSVRDVFEHPTVAALARVLNGSPGGRAMTRPERGERPDPVPASLNQRRLWFLNRLEPDSAAYAVPVVLELEGELDTAALRGALEDVLARHEPLRTVLPAVDGEPVQRILPADGIASPLLAVDVPADRLDAVVAAEIHRPFDITREIPLRAVLLRTTLQHAVLVITMHHIATDGWSLAPLARDLGEAYTARTAGRDAFPEPLAVDYADAAMWQRGRLGSADDPDSELSRQSAFWRRALADAPPEISLPRDRARGTADPENADQRGVGEIRLDLDPQHHAALRSLAAEHRTSLFIVLHTALTTALHQHGTGDDVVIGTAVAGRGDPRLDDIVGFFVNTVALRTSLHGDPSLSELIERVRVANTEAYAHQELPFDVVVDSVRPPRDPDRPPVVQVLLTLQNAPSARLELPGVQVRVPTPTTSAGVKADLMIDVTPEGGDGPLSVVLGYDRGIFDGSTVERLRDSLDRVLAQFVADPEARLGDLPTVGPEALRRFAEREQGPAAPAPTTVLDRLARTAQEQPDAPSLRDSRGELTAAELLGRVESFAAGLAEIGVRRGDHAVIALPRTADAVTVLLGALRAGAVAVPVDSAHPDARLTRVLAAAGARVIVTADPARFAALLTTSDGAPAAPVLAVEDLPTGGAVPAPPGPEDAAYLVHTSGTTGAPKGVQVSHRALGTVLVQHEETLIGPLRERLGRAPRMLHLSGLSFDAAWDPVLWLVAGSALLIADDTVHADAESVVRLVQEERIDVVETTPSYAAQLVAVGLEDAVADGSGRLLLALGGEAVPPSLWDLTARSEALDGWNLYGPSESTIDALVAPIVPGPVVIGDPVAGVRARVLDRLLRPVPPGVEGELYLSGATLADGYRSRAAETATRFVADPTADGERMYRTGDIVRRSPEGALRFLRRADDQVKLRGYRIETGDIESALERSPGARAAVALVTAPGGPGTERIAAWVAGVLEVDSVRETARRELPAYMVPTTISVLGQLPLTSNGKVDTAALPEPQREPSSERAPREEAEKRMCRLLAEVLSISSAGPEEDFFALGGHSLLAVELVGRIRDEFGVGLPVRTVFDSPTPAQLLAAVRGGDHARGRAVVEADPPVPSAPVRLREWARENPRPPHEELPLSPDQARLWFLHQLEPDSAEYTVVLEADLEGDLDVDALGSAVDDLVARHEILRTSFPEIGGRPVQRIQDPPSGILRPGPVDVTAGFPLATGIPLRAGLTETGAHRWRLTLAVHHIATDGASLAPLVRDLATAYGARTAGMRSARRPLDVQFADHARHQQALHGERRDHDRHLEAWTERLRDAPQELDLPADGRRPEATTRHARTLRFSLPEAVTRPLLATGAARGASGFHTWFAALAGYLQRIGAGDDLVIGTPSAGRSDPDLTDLIGFFVTTLPIRTHVDGEQPFHHAVGRAREAVLHAMEHDGVPFERIVEAVAPARQLGRHPLFQTMLSVEEASGSALELPGVAVTRVEPDSTGAAKVDLSITLRPRDQDGVDGVLEYDANLFSEDAARGFVDRWVGFLEGIATDPGRSLQEIPAGPPSTPVEPWQATIAPQSVLEALSASAADRPRSTVLVGDEGTLTAGELAAQVDVMAGGLRAAGALAGDRIALAVRRGTESVAGMLAIWRAGAVAVPVDITLPGPRIAAMLRTACPSWVLRTGDAAEEGAARAAREAGIPADRILRCAELPAGTAPVDLPTGSEAAYLIFTSGTTGMPKGVQVPHRALTQLLMSHRSTLLPAPDRRRLRLAHTTGVGFDASLDPVLWAAAGHEVHVIGDDVRRDPEALVSALARHRIDAWETTPGYVDALRGQTALADLLDARAPEDPFVLLLGGEPVQPALWSWVHQRRAVQGWNLYGPTEAGVDTLVAAIDENPSPVLGAPTCGTVARVLDAHLRPVPVGSVGELWLAGDQLADGYLGAAPATAERFVADPFALDGSRMYRTGDLVAVRDALPGLRPRVVALGRSDDQVKIRGHRIEPGEVAAVLEDRPEVAQAVVRPVPSPRGTVLAAWTVPTERADVVALPDLLEQVAAAHLPEYMQLAAITVVDTIPLTRNGKVDVQALPGPTFAGGGGRAPRDGAEAAVAAAFAEVLGVQDVRADDSFFALGGHSFVARPAVAAIGDALGRDVPVHALFRAPTVSQLAIEADGAPPRSGDGVGSRDRPAAPDLEESLSSLLPLRPDGRGHPLFAVHPASGLAWSFSSLLPHLRMPRPVVGLQMPGLTTDEPPHGTERTLDELLDHYLEAMRTVQPHGPYHLLGYSLGGRIAHHLAARLQADGEEIALLAVLDSYPRREGSLRGAEDEQARWRGPLEALDVPVPEGELDAAAAVGALRAAGNALGQLPVRTAERMASRFTHLGELLDAAGTPVVDSDLAVLEATRDVPWDRPGPDAWIPHVTGEVAVRRIDARHDDLLDEPAAQKVAGALDALAKSDGNDQTAGESAPNHRERNTTDGDGTTR</sequence>
<evidence type="ECO:0000256" key="1">
    <source>
        <dbReference type="ARBA" id="ARBA00001957"/>
    </source>
</evidence>
<dbReference type="CDD" id="cd19540">
    <property type="entry name" value="LCL_NRPS-like"/>
    <property type="match status" value="1"/>
</dbReference>
<feature type="region of interest" description="Disordered" evidence="4">
    <location>
        <begin position="3186"/>
        <end position="3207"/>
    </location>
</feature>
<dbReference type="InterPro" id="IPR036736">
    <property type="entry name" value="ACP-like_sf"/>
</dbReference>
<dbReference type="Gene3D" id="3.30.300.30">
    <property type="match status" value="3"/>
</dbReference>
<dbReference type="Gene3D" id="3.30.559.10">
    <property type="entry name" value="Chloramphenicol acetyltransferase-like domain"/>
    <property type="match status" value="3"/>
</dbReference>
<dbReference type="SMART" id="SM00823">
    <property type="entry name" value="PKS_PP"/>
    <property type="match status" value="3"/>
</dbReference>
<dbReference type="Gene3D" id="3.40.50.1820">
    <property type="entry name" value="alpha/beta hydrolase"/>
    <property type="match status" value="1"/>
</dbReference>
<accession>A0ABS4YFP5</accession>
<dbReference type="InterPro" id="IPR025110">
    <property type="entry name" value="AMP-bd_C"/>
</dbReference>
<dbReference type="InterPro" id="IPR029058">
    <property type="entry name" value="AB_hydrolase_fold"/>
</dbReference>
<dbReference type="CDD" id="cd05930">
    <property type="entry name" value="A_NRPS"/>
    <property type="match status" value="3"/>
</dbReference>
<keyword evidence="7" id="KW-1185">Reference proteome</keyword>
<dbReference type="Pfam" id="PF00975">
    <property type="entry name" value="Thioesterase"/>
    <property type="match status" value="1"/>
</dbReference>
<dbReference type="Gene3D" id="3.40.50.12780">
    <property type="entry name" value="N-terminal domain of ligase-like"/>
    <property type="match status" value="2"/>
</dbReference>
<dbReference type="PROSITE" id="PS50075">
    <property type="entry name" value="CARRIER"/>
    <property type="match status" value="3"/>
</dbReference>
<dbReference type="Gene3D" id="1.10.1200.10">
    <property type="entry name" value="ACP-like"/>
    <property type="match status" value="2"/>
</dbReference>
<dbReference type="Proteomes" id="UP000698222">
    <property type="component" value="Unassembled WGS sequence"/>
</dbReference>
<dbReference type="InterPro" id="IPR020806">
    <property type="entry name" value="PKS_PP-bd"/>
</dbReference>
<feature type="compositionally biased region" description="Basic and acidic residues" evidence="4">
    <location>
        <begin position="3484"/>
        <end position="3499"/>
    </location>
</feature>
<dbReference type="InterPro" id="IPR045851">
    <property type="entry name" value="AMP-bd_C_sf"/>
</dbReference>
<feature type="region of interest" description="Disordered" evidence="4">
    <location>
        <begin position="3466"/>
        <end position="3499"/>
    </location>
</feature>
<dbReference type="SUPFAM" id="SSF56801">
    <property type="entry name" value="Acetyl-CoA synthetase-like"/>
    <property type="match status" value="3"/>
</dbReference>
<name>A0ABS4YFP5_9MICO</name>
<dbReference type="InterPro" id="IPR001031">
    <property type="entry name" value="Thioesterase"/>
</dbReference>
<evidence type="ECO:0000256" key="3">
    <source>
        <dbReference type="ARBA" id="ARBA00022553"/>
    </source>
</evidence>
<dbReference type="InterPro" id="IPR023213">
    <property type="entry name" value="CAT-like_dom_sf"/>
</dbReference>
<dbReference type="SMART" id="SM00824">
    <property type="entry name" value="PKS_TE"/>
    <property type="match status" value="1"/>
</dbReference>
<feature type="domain" description="Carrier" evidence="5">
    <location>
        <begin position="2052"/>
        <end position="2127"/>
    </location>
</feature>
<dbReference type="InterPro" id="IPR000873">
    <property type="entry name" value="AMP-dep_synth/lig_dom"/>
</dbReference>
<evidence type="ECO:0000313" key="7">
    <source>
        <dbReference type="Proteomes" id="UP000698222"/>
    </source>
</evidence>
<dbReference type="Pfam" id="PF00550">
    <property type="entry name" value="PP-binding"/>
    <property type="match status" value="3"/>
</dbReference>
<dbReference type="Pfam" id="PF13193">
    <property type="entry name" value="AMP-binding_C"/>
    <property type="match status" value="2"/>
</dbReference>
<dbReference type="InterPro" id="IPR010071">
    <property type="entry name" value="AA_adenyl_dom"/>
</dbReference>
<proteinExistence type="predicted"/>